<reference evidence="2 3" key="1">
    <citation type="submission" date="2021-06" db="EMBL/GenBank/DDBJ databases">
        <title>Faecalicatena sp. nov. isolated from porcine feces.</title>
        <authorList>
            <person name="Oh B.S."/>
            <person name="Lee J.H."/>
        </authorList>
    </citation>
    <scope>NUCLEOTIDE SEQUENCE [LARGE SCALE GENOMIC DNA]</scope>
    <source>
        <strain evidence="2 3">AGMB00832</strain>
    </source>
</reference>
<dbReference type="InterPro" id="IPR045620">
    <property type="entry name" value="DUF6442"/>
</dbReference>
<sequence>MKKEEILARSKKENIYGDEREKVIRTKRDAFSLWGLIVLGLIIMVIKLFRAESPADIISILFCTAGLAFTYEGLKLKKKLTAISGIVFLLLAGYYFYRFCGRLF</sequence>
<gene>
    <name evidence="2" type="ORF">HGO97_006280</name>
</gene>
<keyword evidence="1" id="KW-0472">Membrane</keyword>
<accession>A0ABS6D1G2</accession>
<dbReference type="Pfam" id="PF20040">
    <property type="entry name" value="DUF6442"/>
    <property type="match status" value="1"/>
</dbReference>
<protein>
    <submittedName>
        <fullName evidence="2">Uncharacterized protein</fullName>
    </submittedName>
</protein>
<proteinExistence type="predicted"/>
<evidence type="ECO:0000313" key="3">
    <source>
        <dbReference type="Proteomes" id="UP000723714"/>
    </source>
</evidence>
<feature type="transmembrane region" description="Helical" evidence="1">
    <location>
        <begin position="80"/>
        <end position="97"/>
    </location>
</feature>
<evidence type="ECO:0000256" key="1">
    <source>
        <dbReference type="SAM" id="Phobius"/>
    </source>
</evidence>
<evidence type="ECO:0000313" key="2">
    <source>
        <dbReference type="EMBL" id="MBU3875418.1"/>
    </source>
</evidence>
<keyword evidence="3" id="KW-1185">Reference proteome</keyword>
<dbReference type="Proteomes" id="UP000723714">
    <property type="component" value="Unassembled WGS sequence"/>
</dbReference>
<dbReference type="RefSeq" id="WP_216240415.1">
    <property type="nucleotide sequence ID" value="NZ_JABACJ020000004.1"/>
</dbReference>
<comment type="caution">
    <text evidence="2">The sequence shown here is derived from an EMBL/GenBank/DDBJ whole genome shotgun (WGS) entry which is preliminary data.</text>
</comment>
<dbReference type="EMBL" id="JABACJ020000004">
    <property type="protein sequence ID" value="MBU3875418.1"/>
    <property type="molecule type" value="Genomic_DNA"/>
</dbReference>
<organism evidence="2 3">
    <name type="scientific">Faecalicatena faecalis</name>
    <dbReference type="NCBI Taxonomy" id="2726362"/>
    <lineage>
        <taxon>Bacteria</taxon>
        <taxon>Bacillati</taxon>
        <taxon>Bacillota</taxon>
        <taxon>Clostridia</taxon>
        <taxon>Lachnospirales</taxon>
        <taxon>Lachnospiraceae</taxon>
        <taxon>Faecalicatena</taxon>
    </lineage>
</organism>
<keyword evidence="1" id="KW-1133">Transmembrane helix</keyword>
<feature type="transmembrane region" description="Helical" evidence="1">
    <location>
        <begin position="30"/>
        <end position="49"/>
    </location>
</feature>
<name>A0ABS6D1G2_9FIRM</name>
<keyword evidence="1" id="KW-0812">Transmembrane</keyword>